<accession>A0A9N9VB14</accession>
<dbReference type="AlphaFoldDB" id="A0A9N9VB14"/>
<proteinExistence type="predicted"/>
<reference evidence="2" key="1">
    <citation type="submission" date="2021-10" db="EMBL/GenBank/DDBJ databases">
        <authorList>
            <person name="Piombo E."/>
        </authorList>
    </citation>
    <scope>NUCLEOTIDE SEQUENCE</scope>
</reference>
<name>A0A9N9VB14_9HYPO</name>
<feature type="coiled-coil region" evidence="1">
    <location>
        <begin position="118"/>
        <end position="145"/>
    </location>
</feature>
<gene>
    <name evidence="2" type="ORF">CRHIZ90672A_00018751</name>
</gene>
<keyword evidence="3" id="KW-1185">Reference proteome</keyword>
<evidence type="ECO:0000256" key="1">
    <source>
        <dbReference type="SAM" id="Coils"/>
    </source>
</evidence>
<feature type="coiled-coil region" evidence="1">
    <location>
        <begin position="26"/>
        <end position="79"/>
    </location>
</feature>
<dbReference type="Proteomes" id="UP000696573">
    <property type="component" value="Unassembled WGS sequence"/>
</dbReference>
<protein>
    <submittedName>
        <fullName evidence="2">Uncharacterized protein</fullName>
    </submittedName>
</protein>
<sequence length="223" mass="25987">MPPQLRHKPKKRCLQADCIKVQVEETLQLEEQTKEADEQLDEYRKRLSDQADDHLNIHRQRLEEQVKAAKELLRVEAEDQLNEFTTYIKQIINEAKTEGIRTICRQLYAWDTRLTTKYKELDLQAKELEGQYGKALEALDQINLQRSMLNDQTKLLDEQRFLVEPKNKTEEVIKQLGSQTEEQAARKQARVQMSKLLGELNNRQIENQSRVPSISLGGSAMAE</sequence>
<comment type="caution">
    <text evidence="2">The sequence shown here is derived from an EMBL/GenBank/DDBJ whole genome shotgun (WGS) entry which is preliminary data.</text>
</comment>
<dbReference type="EMBL" id="CABFNQ020000606">
    <property type="protein sequence ID" value="CAH0020027.1"/>
    <property type="molecule type" value="Genomic_DNA"/>
</dbReference>
<organism evidence="2 3">
    <name type="scientific">Clonostachys rhizophaga</name>
    <dbReference type="NCBI Taxonomy" id="160324"/>
    <lineage>
        <taxon>Eukaryota</taxon>
        <taxon>Fungi</taxon>
        <taxon>Dikarya</taxon>
        <taxon>Ascomycota</taxon>
        <taxon>Pezizomycotina</taxon>
        <taxon>Sordariomycetes</taxon>
        <taxon>Hypocreomycetidae</taxon>
        <taxon>Hypocreales</taxon>
        <taxon>Bionectriaceae</taxon>
        <taxon>Clonostachys</taxon>
    </lineage>
</organism>
<evidence type="ECO:0000313" key="3">
    <source>
        <dbReference type="Proteomes" id="UP000696573"/>
    </source>
</evidence>
<keyword evidence="1" id="KW-0175">Coiled coil</keyword>
<evidence type="ECO:0000313" key="2">
    <source>
        <dbReference type="EMBL" id="CAH0020027.1"/>
    </source>
</evidence>